<dbReference type="PANTHER" id="PTHR46268:SF25">
    <property type="entry name" value="USPA DOMAIN PROTEIN"/>
    <property type="match status" value="1"/>
</dbReference>
<comment type="caution">
    <text evidence="3">The sequence shown here is derived from an EMBL/GenBank/DDBJ whole genome shotgun (WGS) entry which is preliminary data.</text>
</comment>
<dbReference type="Gene3D" id="3.40.50.620">
    <property type="entry name" value="HUPs"/>
    <property type="match status" value="1"/>
</dbReference>
<dbReference type="Proteomes" id="UP000003423">
    <property type="component" value="Unassembled WGS sequence"/>
</dbReference>
<comment type="similarity">
    <text evidence="1">Belongs to the universal stress protein A family.</text>
</comment>
<dbReference type="InterPro" id="IPR014729">
    <property type="entry name" value="Rossmann-like_a/b/a_fold"/>
</dbReference>
<dbReference type="Pfam" id="PF00582">
    <property type="entry name" value="Usp"/>
    <property type="match status" value="1"/>
</dbReference>
<dbReference type="InterPro" id="IPR006015">
    <property type="entry name" value="Universal_stress_UspA"/>
</dbReference>
<dbReference type="EMBL" id="AEXL02000046">
    <property type="protein sequence ID" value="EIJ66568.1"/>
    <property type="molecule type" value="Genomic_DNA"/>
</dbReference>
<dbReference type="PANTHER" id="PTHR46268">
    <property type="entry name" value="STRESS RESPONSE PROTEIN NHAX"/>
    <property type="match status" value="1"/>
</dbReference>
<reference evidence="3 4" key="1">
    <citation type="journal article" date="2012" name="J. Bacteriol.">
        <title>Genome sequence of "Candidatus Nitrosopumilus salaria" BD31, an ammonia-oxidizing archaeon from the San Francisco Bay estuary.</title>
        <authorList>
            <person name="Mosier A.C."/>
            <person name="Allen E.E."/>
            <person name="Kim M."/>
            <person name="Ferriera S."/>
            <person name="Francis C.A."/>
        </authorList>
    </citation>
    <scope>NUCLEOTIDE SEQUENCE [LARGE SCALE GENOMIC DNA]</scope>
    <source>
        <strain evidence="3 4">BD31</strain>
    </source>
</reference>
<proteinExistence type="inferred from homology"/>
<evidence type="ECO:0000313" key="4">
    <source>
        <dbReference type="Proteomes" id="UP000003423"/>
    </source>
</evidence>
<protein>
    <recommendedName>
        <fullName evidence="2">UspA domain-containing protein</fullName>
    </recommendedName>
</protein>
<accession>I3D4C5</accession>
<dbReference type="AlphaFoldDB" id="I3D4C5"/>
<evidence type="ECO:0000259" key="2">
    <source>
        <dbReference type="Pfam" id="PF00582"/>
    </source>
</evidence>
<dbReference type="CDD" id="cd00293">
    <property type="entry name" value="USP-like"/>
    <property type="match status" value="1"/>
</dbReference>
<organism evidence="3 4">
    <name type="scientific">Candidatus Nitrosopumilus salarius BD31</name>
    <dbReference type="NCBI Taxonomy" id="859350"/>
    <lineage>
        <taxon>Archaea</taxon>
        <taxon>Nitrososphaerota</taxon>
        <taxon>Nitrososphaeria</taxon>
        <taxon>Nitrosopumilales</taxon>
        <taxon>Nitrosopumilaceae</taxon>
        <taxon>Nitrosopumilus</taxon>
    </lineage>
</organism>
<dbReference type="PRINTS" id="PR01438">
    <property type="entry name" value="UNVRSLSTRESS"/>
</dbReference>
<gene>
    <name evidence="3" type="ORF">BD31_I1934</name>
</gene>
<evidence type="ECO:0000256" key="1">
    <source>
        <dbReference type="ARBA" id="ARBA00008791"/>
    </source>
</evidence>
<sequence length="57" mass="6184">MFGNPGRDIVSFAENKKNDIGLIVIGSRGHSRAGEMLLGSVSYTVVHKSKKPVMIIK</sequence>
<feature type="domain" description="UspA" evidence="2">
    <location>
        <begin position="3"/>
        <end position="57"/>
    </location>
</feature>
<evidence type="ECO:0000313" key="3">
    <source>
        <dbReference type="EMBL" id="EIJ66568.1"/>
    </source>
</evidence>
<name>I3D4C5_9ARCH</name>
<dbReference type="InterPro" id="IPR006016">
    <property type="entry name" value="UspA"/>
</dbReference>
<dbReference type="PATRIC" id="fig|859350.6.peg.433"/>
<dbReference type="SUPFAM" id="SSF52402">
    <property type="entry name" value="Adenine nucleotide alpha hydrolases-like"/>
    <property type="match status" value="1"/>
</dbReference>
<keyword evidence="4" id="KW-1185">Reference proteome</keyword>